<reference evidence="1 2" key="1">
    <citation type="submission" date="2015-01" db="EMBL/GenBank/DDBJ databases">
        <title>Evolution of Trichinella species and genotypes.</title>
        <authorList>
            <person name="Korhonen P.K."/>
            <person name="Edoardo P."/>
            <person name="Giuseppe L.R."/>
            <person name="Gasser R.B."/>
        </authorList>
    </citation>
    <scope>NUCLEOTIDE SEQUENCE [LARGE SCALE GENOMIC DNA]</scope>
    <source>
        <strain evidence="1">ISS2496</strain>
    </source>
</reference>
<proteinExistence type="predicted"/>
<dbReference type="AlphaFoldDB" id="A0A0V0ZTQ2"/>
<dbReference type="Proteomes" id="UP000054783">
    <property type="component" value="Unassembled WGS sequence"/>
</dbReference>
<evidence type="ECO:0000313" key="1">
    <source>
        <dbReference type="EMBL" id="KRY15941.1"/>
    </source>
</evidence>
<evidence type="ECO:0000313" key="2">
    <source>
        <dbReference type="Proteomes" id="UP000054783"/>
    </source>
</evidence>
<name>A0A0V0ZTQ2_9BILA</name>
<protein>
    <submittedName>
        <fullName evidence="1">Uncharacterized protein</fullName>
    </submittedName>
</protein>
<comment type="caution">
    <text evidence="1">The sequence shown here is derived from an EMBL/GenBank/DDBJ whole genome shotgun (WGS) entry which is preliminary data.</text>
</comment>
<gene>
    <name evidence="1" type="ORF">T12_6332</name>
</gene>
<sequence length="133" mass="14655">MQLSFSDFNGSTRWPVSEQMSPFAGTLNQKIDQRRCKADFLLELTPAAPKWNNSVTEAAGSYIESVNLRGLAFARTLLKASLLTSSASAGFGNFKITPITSPVYTSFLFRVQQAMGNFFNKMADSVIETTLQI</sequence>
<keyword evidence="2" id="KW-1185">Reference proteome</keyword>
<organism evidence="1 2">
    <name type="scientific">Trichinella patagoniensis</name>
    <dbReference type="NCBI Taxonomy" id="990121"/>
    <lineage>
        <taxon>Eukaryota</taxon>
        <taxon>Metazoa</taxon>
        <taxon>Ecdysozoa</taxon>
        <taxon>Nematoda</taxon>
        <taxon>Enoplea</taxon>
        <taxon>Dorylaimia</taxon>
        <taxon>Trichinellida</taxon>
        <taxon>Trichinellidae</taxon>
        <taxon>Trichinella</taxon>
    </lineage>
</organism>
<dbReference type="EMBL" id="JYDQ01000086">
    <property type="protein sequence ID" value="KRY15941.1"/>
    <property type="molecule type" value="Genomic_DNA"/>
</dbReference>
<accession>A0A0V0ZTQ2</accession>